<sequence>MEFKDAFGKKYTLSIKDVKEELKDADILALMNGILVNNLISTENGSLVEKVSANVITKETTEVEI</sequence>
<proteinExistence type="predicted"/>
<organism evidence="1 2">
    <name type="scientific">Clostridium isatidis</name>
    <dbReference type="NCBI Taxonomy" id="182773"/>
    <lineage>
        <taxon>Bacteria</taxon>
        <taxon>Bacillati</taxon>
        <taxon>Bacillota</taxon>
        <taxon>Clostridia</taxon>
        <taxon>Eubacteriales</taxon>
        <taxon>Clostridiaceae</taxon>
        <taxon>Clostridium</taxon>
    </lineage>
</organism>
<reference evidence="1 2" key="1">
    <citation type="submission" date="2016-08" db="EMBL/GenBank/DDBJ databases">
        <title>Complete Genome Sequence Of The Indigo Reducing Clostridium isatidis DSM15098.</title>
        <authorList>
            <person name="Little G.T."/>
            <person name="Minton N.P."/>
        </authorList>
    </citation>
    <scope>NUCLEOTIDE SEQUENCE [LARGE SCALE GENOMIC DNA]</scope>
    <source>
        <strain evidence="1 2">DSM 15098</strain>
    </source>
</reference>
<keyword evidence="2" id="KW-1185">Reference proteome</keyword>
<evidence type="ECO:0008006" key="3">
    <source>
        <dbReference type="Google" id="ProtNLM"/>
    </source>
</evidence>
<evidence type="ECO:0000313" key="1">
    <source>
        <dbReference type="EMBL" id="ASW44439.1"/>
    </source>
</evidence>
<dbReference type="KEGG" id="cia:BEN51_02775"/>
<accession>A0A343JFY1</accession>
<dbReference type="Proteomes" id="UP000264883">
    <property type="component" value="Chromosome"/>
</dbReference>
<dbReference type="Pfam" id="PF11148">
    <property type="entry name" value="DUF2922"/>
    <property type="match status" value="1"/>
</dbReference>
<evidence type="ECO:0000313" key="2">
    <source>
        <dbReference type="Proteomes" id="UP000264883"/>
    </source>
</evidence>
<name>A0A343JFY1_9CLOT</name>
<protein>
    <recommendedName>
        <fullName evidence="3">DUF2922 domain-containing protein</fullName>
    </recommendedName>
</protein>
<gene>
    <name evidence="1" type="ORF">BEN51_02775</name>
</gene>
<dbReference type="EMBL" id="CP016786">
    <property type="protein sequence ID" value="ASW44439.1"/>
    <property type="molecule type" value="Genomic_DNA"/>
</dbReference>
<dbReference type="AlphaFoldDB" id="A0A343JFY1"/>
<dbReference type="InterPro" id="IPR021321">
    <property type="entry name" value="DUF2922"/>
</dbReference>